<evidence type="ECO:0000313" key="3">
    <source>
        <dbReference type="Proteomes" id="UP001151760"/>
    </source>
</evidence>
<organism evidence="2 3">
    <name type="scientific">Tanacetum coccineum</name>
    <dbReference type="NCBI Taxonomy" id="301880"/>
    <lineage>
        <taxon>Eukaryota</taxon>
        <taxon>Viridiplantae</taxon>
        <taxon>Streptophyta</taxon>
        <taxon>Embryophyta</taxon>
        <taxon>Tracheophyta</taxon>
        <taxon>Spermatophyta</taxon>
        <taxon>Magnoliopsida</taxon>
        <taxon>eudicotyledons</taxon>
        <taxon>Gunneridae</taxon>
        <taxon>Pentapetalae</taxon>
        <taxon>asterids</taxon>
        <taxon>campanulids</taxon>
        <taxon>Asterales</taxon>
        <taxon>Asteraceae</taxon>
        <taxon>Asteroideae</taxon>
        <taxon>Anthemideae</taxon>
        <taxon>Anthemidinae</taxon>
        <taxon>Tanacetum</taxon>
    </lineage>
</organism>
<dbReference type="EMBL" id="BQNB010019992">
    <property type="protein sequence ID" value="GJT91160.1"/>
    <property type="molecule type" value="Genomic_DNA"/>
</dbReference>
<evidence type="ECO:0000259" key="1">
    <source>
        <dbReference type="Pfam" id="PF00078"/>
    </source>
</evidence>
<keyword evidence="3" id="KW-1185">Reference proteome</keyword>
<reference evidence="2" key="1">
    <citation type="journal article" date="2022" name="Int. J. Mol. Sci.">
        <title>Draft Genome of Tanacetum Coccineum: Genomic Comparison of Closely Related Tanacetum-Family Plants.</title>
        <authorList>
            <person name="Yamashiro T."/>
            <person name="Shiraishi A."/>
            <person name="Nakayama K."/>
            <person name="Satake H."/>
        </authorList>
    </citation>
    <scope>NUCLEOTIDE SEQUENCE</scope>
</reference>
<sequence>MSKLDRFLVSDGILTIFPSISALCLDRHLSDHRPILLCEVKVDFGPIPFRFYHSWFKLVGFDDMVEQTWRALAYSDNNKMIRFKKKLQELKKVIRLWVNDKKIQSAGSKTLMSNLNVLKEMEDMDFVQKAKVRWAIEGLVSNTQSAFVAGRQILDGPFILNEVLDWCKRKKKKALFFKVDFAKAYDSVRWDFLLDVLEAFGFGSTCVLGFRVDEDVFKGIQLQGSLALSIYFMRDVTPFLWINIHKSQILGVGVSRSRVEDMASSLGCTIMENKFRYLGVMVGAGMTRHKAWDDGGIYFAFLLELLLPVRICIALSSARMKIVLLSSSPLNFAVGNHHSFATTLRPTSLRPLFRTCSSASEKKGGLGVSSYFALNRALLLKWVWRFVSQMILCWFVVIQAVHGDIDCVFIQFVRVSIWSSILKEVKLLKVIWNLISCRIALNDMMVAPLDTSFGDQLGRGRSSKQLSQF</sequence>
<evidence type="ECO:0000313" key="2">
    <source>
        <dbReference type="EMBL" id="GJT91160.1"/>
    </source>
</evidence>
<keyword evidence="2" id="KW-0808">Transferase</keyword>
<dbReference type="GO" id="GO:0003964">
    <property type="term" value="F:RNA-directed DNA polymerase activity"/>
    <property type="evidence" value="ECO:0007669"/>
    <property type="project" value="UniProtKB-KW"/>
</dbReference>
<accession>A0ABQ5HU16</accession>
<dbReference type="PANTHER" id="PTHR33710">
    <property type="entry name" value="BNAC02G09200D PROTEIN"/>
    <property type="match status" value="1"/>
</dbReference>
<dbReference type="Pfam" id="PF00078">
    <property type="entry name" value="RVT_1"/>
    <property type="match status" value="1"/>
</dbReference>
<name>A0ABQ5HU16_9ASTR</name>
<dbReference type="InterPro" id="IPR000477">
    <property type="entry name" value="RT_dom"/>
</dbReference>
<keyword evidence="2" id="KW-0695">RNA-directed DNA polymerase</keyword>
<gene>
    <name evidence="2" type="ORF">Tco_1080005</name>
</gene>
<proteinExistence type="predicted"/>
<protein>
    <submittedName>
        <fullName evidence="2">RNA-directed DNA polymerase, eukaryota</fullName>
    </submittedName>
</protein>
<feature type="domain" description="Reverse transcriptase" evidence="1">
    <location>
        <begin position="138"/>
        <end position="205"/>
    </location>
</feature>
<dbReference type="Proteomes" id="UP001151760">
    <property type="component" value="Unassembled WGS sequence"/>
</dbReference>
<keyword evidence="2" id="KW-0548">Nucleotidyltransferase</keyword>
<reference evidence="2" key="2">
    <citation type="submission" date="2022-01" db="EMBL/GenBank/DDBJ databases">
        <authorList>
            <person name="Yamashiro T."/>
            <person name="Shiraishi A."/>
            <person name="Satake H."/>
            <person name="Nakayama K."/>
        </authorList>
    </citation>
    <scope>NUCLEOTIDE SEQUENCE</scope>
</reference>
<comment type="caution">
    <text evidence="2">The sequence shown here is derived from an EMBL/GenBank/DDBJ whole genome shotgun (WGS) entry which is preliminary data.</text>
</comment>
<dbReference type="PANTHER" id="PTHR33710:SF64">
    <property type="entry name" value="ENDONUCLEASE_EXONUCLEASE_PHOSPHATASE DOMAIN-CONTAINING PROTEIN"/>
    <property type="match status" value="1"/>
</dbReference>